<dbReference type="Proteomes" id="UP000032049">
    <property type="component" value="Unassembled WGS sequence"/>
</dbReference>
<evidence type="ECO:0000259" key="4">
    <source>
        <dbReference type="PROSITE" id="PS01124"/>
    </source>
</evidence>
<dbReference type="SMART" id="SM00342">
    <property type="entry name" value="HTH_ARAC"/>
    <property type="match status" value="1"/>
</dbReference>
<sequence>MKKEENTPLKFDSLSDAHRAFGLPRPLHPLISLINSTNMEQNEVTPPSGSHVLNFYKISYRPKLGRKLKYGQDYYDFDEGGLLFAAPNQIIGSKNNEEDEIRECSQYTLLIHPDFLWNYSLAKKIKTYGFFSYSANEALHLSENEKTTVISIFKIIEEELTSRIDDFSQDVMISQIELLLNYANRFYKRQFITRKASSSSLLQQLEEILEEYFNSAKSLSQGTPTVQFLSEKLNITPSYLSDMLRSLTGQNAQQLIHHKLIEKAKEKLSATSLSVSEVAYELGFEHPQSFSKLFKTKTNFSPLEFRRSFN</sequence>
<dbReference type="Pfam" id="PF12833">
    <property type="entry name" value="HTH_18"/>
    <property type="match status" value="1"/>
</dbReference>
<organism evidence="5 6">
    <name type="scientific">Pedobacter lusitanus</name>
    <dbReference type="NCBI Taxonomy" id="1503925"/>
    <lineage>
        <taxon>Bacteria</taxon>
        <taxon>Pseudomonadati</taxon>
        <taxon>Bacteroidota</taxon>
        <taxon>Sphingobacteriia</taxon>
        <taxon>Sphingobacteriales</taxon>
        <taxon>Sphingobacteriaceae</taxon>
        <taxon>Pedobacter</taxon>
    </lineage>
</organism>
<name>A0A0D0FV35_9SPHI</name>
<keyword evidence="6" id="KW-1185">Reference proteome</keyword>
<accession>A0A0D0FV35</accession>
<evidence type="ECO:0000256" key="2">
    <source>
        <dbReference type="ARBA" id="ARBA00023125"/>
    </source>
</evidence>
<reference evidence="5 6" key="1">
    <citation type="submission" date="2015-01" db="EMBL/GenBank/DDBJ databases">
        <title>Draft genome sequence of Pedobacter sp. NL19 isolated from sludge of an effluent treatment pond in an abandoned uranium mine.</title>
        <authorList>
            <person name="Santos T."/>
            <person name="Caetano T."/>
            <person name="Covas C."/>
            <person name="Cruz A."/>
            <person name="Mendo S."/>
        </authorList>
    </citation>
    <scope>NUCLEOTIDE SEQUENCE [LARGE SCALE GENOMIC DNA]</scope>
    <source>
        <strain evidence="5 6">NL19</strain>
    </source>
</reference>
<dbReference type="GO" id="GO:0043565">
    <property type="term" value="F:sequence-specific DNA binding"/>
    <property type="evidence" value="ECO:0007669"/>
    <property type="project" value="InterPro"/>
</dbReference>
<keyword evidence="1" id="KW-0805">Transcription regulation</keyword>
<evidence type="ECO:0000313" key="6">
    <source>
        <dbReference type="Proteomes" id="UP000032049"/>
    </source>
</evidence>
<dbReference type="PANTHER" id="PTHR43280:SF32">
    <property type="entry name" value="TRANSCRIPTIONAL REGULATORY PROTEIN"/>
    <property type="match status" value="1"/>
</dbReference>
<evidence type="ECO:0000313" key="5">
    <source>
        <dbReference type="EMBL" id="KIO76309.1"/>
    </source>
</evidence>
<dbReference type="AlphaFoldDB" id="A0A0D0FV35"/>
<evidence type="ECO:0000256" key="3">
    <source>
        <dbReference type="ARBA" id="ARBA00023163"/>
    </source>
</evidence>
<dbReference type="SUPFAM" id="SSF46689">
    <property type="entry name" value="Homeodomain-like"/>
    <property type="match status" value="1"/>
</dbReference>
<dbReference type="PANTHER" id="PTHR43280">
    <property type="entry name" value="ARAC-FAMILY TRANSCRIPTIONAL REGULATOR"/>
    <property type="match status" value="1"/>
</dbReference>
<protein>
    <submittedName>
        <fullName evidence="5">AraC family transcriptional regulator</fullName>
    </submittedName>
</protein>
<gene>
    <name evidence="5" type="ORF">TH53_15790</name>
</gene>
<dbReference type="EMBL" id="JXRA01000066">
    <property type="protein sequence ID" value="KIO76309.1"/>
    <property type="molecule type" value="Genomic_DNA"/>
</dbReference>
<dbReference type="InterPro" id="IPR018060">
    <property type="entry name" value="HTH_AraC"/>
</dbReference>
<dbReference type="GO" id="GO:0003700">
    <property type="term" value="F:DNA-binding transcription factor activity"/>
    <property type="evidence" value="ECO:0007669"/>
    <property type="project" value="InterPro"/>
</dbReference>
<dbReference type="STRING" id="1503925.TH53_15790"/>
<dbReference type="Gene3D" id="1.10.10.60">
    <property type="entry name" value="Homeodomain-like"/>
    <property type="match status" value="1"/>
</dbReference>
<dbReference type="RefSeq" id="WP_041883300.1">
    <property type="nucleotide sequence ID" value="NZ_CP157278.1"/>
</dbReference>
<dbReference type="PROSITE" id="PS01124">
    <property type="entry name" value="HTH_ARAC_FAMILY_2"/>
    <property type="match status" value="1"/>
</dbReference>
<keyword evidence="2" id="KW-0238">DNA-binding</keyword>
<comment type="caution">
    <text evidence="5">The sequence shown here is derived from an EMBL/GenBank/DDBJ whole genome shotgun (WGS) entry which is preliminary data.</text>
</comment>
<keyword evidence="3" id="KW-0804">Transcription</keyword>
<proteinExistence type="predicted"/>
<evidence type="ECO:0000256" key="1">
    <source>
        <dbReference type="ARBA" id="ARBA00023015"/>
    </source>
</evidence>
<dbReference type="InterPro" id="IPR009057">
    <property type="entry name" value="Homeodomain-like_sf"/>
</dbReference>
<dbReference type="OrthoDB" id="9816214at2"/>
<feature type="domain" description="HTH araC/xylS-type" evidence="4">
    <location>
        <begin position="203"/>
        <end position="308"/>
    </location>
</feature>